<dbReference type="GO" id="GO:0005743">
    <property type="term" value="C:mitochondrial inner membrane"/>
    <property type="evidence" value="ECO:0007669"/>
    <property type="project" value="UniProtKB-SubCell"/>
</dbReference>
<dbReference type="PANTHER" id="PTHR31107:SF2">
    <property type="entry name" value="CYTOCHROME C OXIDASE ASSEMBLY FACTOR 8"/>
    <property type="match status" value="1"/>
</dbReference>
<dbReference type="GO" id="GO:0097193">
    <property type="term" value="P:intrinsic apoptotic signaling pathway"/>
    <property type="evidence" value="ECO:0007669"/>
    <property type="project" value="InterPro"/>
</dbReference>
<evidence type="ECO:0000256" key="2">
    <source>
        <dbReference type="ARBA" id="ARBA00005453"/>
    </source>
</evidence>
<evidence type="ECO:0000256" key="7">
    <source>
        <dbReference type="SAM" id="MobiDB-lite"/>
    </source>
</evidence>
<evidence type="ECO:0000313" key="8">
    <source>
        <dbReference type="EMBL" id="KAJ1643470.1"/>
    </source>
</evidence>
<feature type="compositionally biased region" description="Basic and acidic residues" evidence="7">
    <location>
        <begin position="207"/>
        <end position="219"/>
    </location>
</feature>
<comment type="similarity">
    <text evidence="2">Belongs to the COA8 family.</text>
</comment>
<sequence>MALRTAKATVASANRLRWYATQRAPDTCNTKTTTDQTMLLPGQFLVGAPHPLSNIRPVRFYVPLDETPQELTYRKLRESALAQDHAFWLDNNRRFEQGKVEFENRTVAEKGSCTLDDLSVYFRRYQEESYARHLRYNREVWRRNLRMVVPGIRAWWQEIRRRERRRGEGVARHSGQQLVYFGREGSGDVERAADTKKPKAADGASDSVDRRAEKIKSYY</sequence>
<evidence type="ECO:0000256" key="3">
    <source>
        <dbReference type="ARBA" id="ARBA00022792"/>
    </source>
</evidence>
<proteinExistence type="inferred from homology"/>
<dbReference type="Pfam" id="PF10231">
    <property type="entry name" value="COA8"/>
    <property type="match status" value="1"/>
</dbReference>
<evidence type="ECO:0000256" key="4">
    <source>
        <dbReference type="ARBA" id="ARBA00022946"/>
    </source>
</evidence>
<evidence type="ECO:0000313" key="9">
    <source>
        <dbReference type="Proteomes" id="UP001145021"/>
    </source>
</evidence>
<dbReference type="PANTHER" id="PTHR31107">
    <property type="entry name" value="APOPTOGENIC PROTEIN 1, MITOCHONDRIAL"/>
    <property type="match status" value="1"/>
</dbReference>
<feature type="compositionally biased region" description="Basic and acidic residues" evidence="7">
    <location>
        <begin position="185"/>
        <end position="200"/>
    </location>
</feature>
<reference evidence="8" key="1">
    <citation type="submission" date="2022-07" db="EMBL/GenBank/DDBJ databases">
        <title>Phylogenomic reconstructions and comparative analyses of Kickxellomycotina fungi.</title>
        <authorList>
            <person name="Reynolds N.K."/>
            <person name="Stajich J.E."/>
            <person name="Barry K."/>
            <person name="Grigoriev I.V."/>
            <person name="Crous P."/>
            <person name="Smith M.E."/>
        </authorList>
    </citation>
    <scope>NUCLEOTIDE SEQUENCE</scope>
    <source>
        <strain evidence="8">NBRC 105413</strain>
    </source>
</reference>
<comment type="caution">
    <text evidence="8">The sequence shown here is derived from an EMBL/GenBank/DDBJ whole genome shotgun (WGS) entry which is preliminary data.</text>
</comment>
<gene>
    <name evidence="8" type="ORF">LPJ64_004758</name>
</gene>
<organism evidence="8 9">
    <name type="scientific">Coemansia asiatica</name>
    <dbReference type="NCBI Taxonomy" id="1052880"/>
    <lineage>
        <taxon>Eukaryota</taxon>
        <taxon>Fungi</taxon>
        <taxon>Fungi incertae sedis</taxon>
        <taxon>Zoopagomycota</taxon>
        <taxon>Kickxellomycotina</taxon>
        <taxon>Kickxellomycetes</taxon>
        <taxon>Kickxellales</taxon>
        <taxon>Kickxellaceae</taxon>
        <taxon>Coemansia</taxon>
    </lineage>
</organism>
<dbReference type="Proteomes" id="UP001145021">
    <property type="component" value="Unassembled WGS sequence"/>
</dbReference>
<keyword evidence="4" id="KW-0809">Transit peptide</keyword>
<evidence type="ECO:0000256" key="5">
    <source>
        <dbReference type="ARBA" id="ARBA00023128"/>
    </source>
</evidence>
<protein>
    <submittedName>
        <fullName evidence="8">Uncharacterized protein</fullName>
    </submittedName>
</protein>
<accession>A0A9W7XJ20</accession>
<keyword evidence="6" id="KW-0472">Membrane</keyword>
<dbReference type="InterPro" id="IPR018796">
    <property type="entry name" value="COA8"/>
</dbReference>
<dbReference type="EMBL" id="JANBOH010000252">
    <property type="protein sequence ID" value="KAJ1643470.1"/>
    <property type="molecule type" value="Genomic_DNA"/>
</dbReference>
<name>A0A9W7XJ20_9FUNG</name>
<evidence type="ECO:0000256" key="6">
    <source>
        <dbReference type="ARBA" id="ARBA00023136"/>
    </source>
</evidence>
<evidence type="ECO:0000256" key="1">
    <source>
        <dbReference type="ARBA" id="ARBA00004443"/>
    </source>
</evidence>
<dbReference type="AlphaFoldDB" id="A0A9W7XJ20"/>
<keyword evidence="5" id="KW-0496">Mitochondrion</keyword>
<keyword evidence="9" id="KW-1185">Reference proteome</keyword>
<keyword evidence="3" id="KW-0999">Mitochondrion inner membrane</keyword>
<comment type="subcellular location">
    <subcellularLocation>
        <location evidence="1">Mitochondrion inner membrane</location>
        <topology evidence="1">Peripheral membrane protein</topology>
        <orientation evidence="1">Matrix side</orientation>
    </subcellularLocation>
</comment>
<feature type="region of interest" description="Disordered" evidence="7">
    <location>
        <begin position="181"/>
        <end position="219"/>
    </location>
</feature>